<feature type="transmembrane region" description="Helical" evidence="1">
    <location>
        <begin position="117"/>
        <end position="134"/>
    </location>
</feature>
<feature type="transmembrane region" description="Helical" evidence="1">
    <location>
        <begin position="83"/>
        <end position="105"/>
    </location>
</feature>
<gene>
    <name evidence="2" type="ORF">HOLleu_17137</name>
</gene>
<evidence type="ECO:0008006" key="4">
    <source>
        <dbReference type="Google" id="ProtNLM"/>
    </source>
</evidence>
<keyword evidence="1" id="KW-0472">Membrane</keyword>
<feature type="transmembrane region" description="Helical" evidence="1">
    <location>
        <begin position="45"/>
        <end position="71"/>
    </location>
</feature>
<evidence type="ECO:0000313" key="2">
    <source>
        <dbReference type="EMBL" id="KAJ8039421.1"/>
    </source>
</evidence>
<evidence type="ECO:0000313" key="3">
    <source>
        <dbReference type="Proteomes" id="UP001152320"/>
    </source>
</evidence>
<keyword evidence="1" id="KW-1133">Transmembrane helix</keyword>
<dbReference type="CDD" id="cd22816">
    <property type="entry name" value="TMEM203"/>
    <property type="match status" value="1"/>
</dbReference>
<comment type="caution">
    <text evidence="2">The sequence shown here is derived from an EMBL/GenBank/DDBJ whole genome shotgun (WGS) entry which is preliminary data.</text>
</comment>
<reference evidence="2" key="1">
    <citation type="submission" date="2021-10" db="EMBL/GenBank/DDBJ databases">
        <title>Tropical sea cucumber genome reveals ecological adaptation and Cuvierian tubules defense mechanism.</title>
        <authorList>
            <person name="Chen T."/>
        </authorList>
    </citation>
    <scope>NUCLEOTIDE SEQUENCE</scope>
    <source>
        <strain evidence="2">Nanhai2018</strain>
        <tissue evidence="2">Muscle</tissue>
    </source>
</reference>
<sequence>MLYTKKEAEQWLGMTVFEMWVHIISILLFTVLVALKVENIWPVSWWTVFIPLFTGVGMIAYFSVIVFIRLFLEHDFKTAGFRVLWSALLLTLIFLFEYLLCQKLAADSIPQGHYSQVMSPLFVLPIVLGIRACVSSN</sequence>
<organism evidence="2 3">
    <name type="scientific">Holothuria leucospilota</name>
    <name type="common">Black long sea cucumber</name>
    <name type="synonym">Mertensiothuria leucospilota</name>
    <dbReference type="NCBI Taxonomy" id="206669"/>
    <lineage>
        <taxon>Eukaryota</taxon>
        <taxon>Metazoa</taxon>
        <taxon>Echinodermata</taxon>
        <taxon>Eleutherozoa</taxon>
        <taxon>Echinozoa</taxon>
        <taxon>Holothuroidea</taxon>
        <taxon>Aspidochirotacea</taxon>
        <taxon>Aspidochirotida</taxon>
        <taxon>Holothuriidae</taxon>
        <taxon>Holothuria</taxon>
    </lineage>
</organism>
<name>A0A9Q1HBQ7_HOLLE</name>
<dbReference type="AlphaFoldDB" id="A0A9Q1HBQ7"/>
<accession>A0A9Q1HBQ7</accession>
<keyword evidence="3" id="KW-1185">Reference proteome</keyword>
<dbReference type="OrthoDB" id="6234541at2759"/>
<dbReference type="PANTHER" id="PTHR13568">
    <property type="entry name" value="FAM11A, B PROTEIN"/>
    <property type="match status" value="1"/>
</dbReference>
<dbReference type="Pfam" id="PF10269">
    <property type="entry name" value="Tmemb_185A"/>
    <property type="match status" value="1"/>
</dbReference>
<dbReference type="GO" id="GO:0006874">
    <property type="term" value="P:intracellular calcium ion homeostasis"/>
    <property type="evidence" value="ECO:0007669"/>
    <property type="project" value="TreeGrafter"/>
</dbReference>
<keyword evidence="1" id="KW-0812">Transmembrane</keyword>
<dbReference type="GO" id="GO:0005783">
    <property type="term" value="C:endoplasmic reticulum"/>
    <property type="evidence" value="ECO:0007669"/>
    <property type="project" value="TreeGrafter"/>
</dbReference>
<evidence type="ECO:0000256" key="1">
    <source>
        <dbReference type="SAM" id="Phobius"/>
    </source>
</evidence>
<dbReference type="Proteomes" id="UP001152320">
    <property type="component" value="Chromosome 7"/>
</dbReference>
<protein>
    <recommendedName>
        <fullName evidence="4">Transmembrane protein</fullName>
    </recommendedName>
</protein>
<proteinExistence type="predicted"/>
<dbReference type="PANTHER" id="PTHR13568:SF9">
    <property type="entry name" value="TRANSMEMBRANE PROTEIN 203"/>
    <property type="match status" value="1"/>
</dbReference>
<dbReference type="EMBL" id="JAIZAY010000007">
    <property type="protein sequence ID" value="KAJ8039421.1"/>
    <property type="molecule type" value="Genomic_DNA"/>
</dbReference>
<dbReference type="InterPro" id="IPR019396">
    <property type="entry name" value="TM_Fragile-X-F-assoc"/>
</dbReference>
<feature type="transmembrane region" description="Helical" evidence="1">
    <location>
        <begin position="12"/>
        <end position="33"/>
    </location>
</feature>